<organism evidence="1 2">
    <name type="scientific">Clitoria ternatea</name>
    <name type="common">Butterfly pea</name>
    <dbReference type="NCBI Taxonomy" id="43366"/>
    <lineage>
        <taxon>Eukaryota</taxon>
        <taxon>Viridiplantae</taxon>
        <taxon>Streptophyta</taxon>
        <taxon>Embryophyta</taxon>
        <taxon>Tracheophyta</taxon>
        <taxon>Spermatophyta</taxon>
        <taxon>Magnoliopsida</taxon>
        <taxon>eudicotyledons</taxon>
        <taxon>Gunneridae</taxon>
        <taxon>Pentapetalae</taxon>
        <taxon>rosids</taxon>
        <taxon>fabids</taxon>
        <taxon>Fabales</taxon>
        <taxon>Fabaceae</taxon>
        <taxon>Papilionoideae</taxon>
        <taxon>50 kb inversion clade</taxon>
        <taxon>NPAAA clade</taxon>
        <taxon>indigoferoid/millettioid clade</taxon>
        <taxon>Phaseoleae</taxon>
        <taxon>Clitoria</taxon>
    </lineage>
</organism>
<dbReference type="EMBL" id="JAYKXN010000002">
    <property type="protein sequence ID" value="KAK7309876.1"/>
    <property type="molecule type" value="Genomic_DNA"/>
</dbReference>
<evidence type="ECO:0000313" key="1">
    <source>
        <dbReference type="EMBL" id="KAK7309876.1"/>
    </source>
</evidence>
<reference evidence="1 2" key="1">
    <citation type="submission" date="2024-01" db="EMBL/GenBank/DDBJ databases">
        <title>The genomes of 5 underutilized Papilionoideae crops provide insights into root nodulation and disease resistance.</title>
        <authorList>
            <person name="Yuan L."/>
        </authorList>
    </citation>
    <scope>NUCLEOTIDE SEQUENCE [LARGE SCALE GENOMIC DNA]</scope>
    <source>
        <strain evidence="1">LY-2023</strain>
        <tissue evidence="1">Leaf</tissue>
    </source>
</reference>
<keyword evidence="2" id="KW-1185">Reference proteome</keyword>
<proteinExistence type="predicted"/>
<gene>
    <name evidence="1" type="ORF">RJT34_06962</name>
</gene>
<sequence>MFVHECYILRNVAKAYARQWFRIGSDDLIPELEEIHIVVPDEDMLHTKRRPKALRIRNEMDWVESETLYRCTLCQQTSHKRLTYPNAIRNGSSFGSSSGRGT</sequence>
<protein>
    <submittedName>
        <fullName evidence="1">Uncharacterized protein</fullName>
    </submittedName>
</protein>
<name>A0AAN9PTB1_CLITE</name>
<evidence type="ECO:0000313" key="2">
    <source>
        <dbReference type="Proteomes" id="UP001359559"/>
    </source>
</evidence>
<dbReference type="Proteomes" id="UP001359559">
    <property type="component" value="Unassembled WGS sequence"/>
</dbReference>
<dbReference type="AlphaFoldDB" id="A0AAN9PTB1"/>
<accession>A0AAN9PTB1</accession>
<comment type="caution">
    <text evidence="1">The sequence shown here is derived from an EMBL/GenBank/DDBJ whole genome shotgun (WGS) entry which is preliminary data.</text>
</comment>